<dbReference type="Pfam" id="PF07394">
    <property type="entry name" value="DUF1501"/>
    <property type="match status" value="2"/>
</dbReference>
<proteinExistence type="predicted"/>
<protein>
    <recommendedName>
        <fullName evidence="3">DUF1501 domain-containing protein</fullName>
    </recommendedName>
</protein>
<dbReference type="InterPro" id="IPR010869">
    <property type="entry name" value="DUF1501"/>
</dbReference>
<dbReference type="AlphaFoldDB" id="A0A3B1DPY6"/>
<dbReference type="InterPro" id="IPR017850">
    <property type="entry name" value="Alkaline_phosphatase_core_sf"/>
</dbReference>
<feature type="region of interest" description="Disordered" evidence="1">
    <location>
        <begin position="1"/>
        <end position="32"/>
    </location>
</feature>
<evidence type="ECO:0008006" key="3">
    <source>
        <dbReference type="Google" id="ProtNLM"/>
    </source>
</evidence>
<dbReference type="PANTHER" id="PTHR43737:SF1">
    <property type="entry name" value="DUF1501 DOMAIN-CONTAINING PROTEIN"/>
    <property type="match status" value="1"/>
</dbReference>
<evidence type="ECO:0000313" key="2">
    <source>
        <dbReference type="EMBL" id="VAX38138.1"/>
    </source>
</evidence>
<dbReference type="PANTHER" id="PTHR43737">
    <property type="entry name" value="BLL7424 PROTEIN"/>
    <property type="match status" value="1"/>
</dbReference>
<gene>
    <name evidence="2" type="ORF">MNBD_PLANCTO02-2325</name>
</gene>
<evidence type="ECO:0000256" key="1">
    <source>
        <dbReference type="SAM" id="MobiDB-lite"/>
    </source>
</evidence>
<sequence>MNQELPTEVLTDHEETMSSESSSSPPPLSRAEVSRRDFLRVGGLSVVGLTVAEKTARAQLQKSFRQRSCIFLMMNGGPSQLDTFDPKPDAPVGIRGPLKSIQTTIAGVHVSESLPRIAERAGQIAFLRSLHHTAAPIHETGMQLLNTGRLANREIQYPSFGSIVAQQLGARNGIAPYVVLPRLIDNTGVNAPRGQTAGLLGEEFEPVTESSGDQDAIFSELLPREPEAVRLQYGETRFGRLCLQARQLVESGVRSVVVNLFDSLDGDITWDAHGHKTASPGTIYDYRDKLCPEFDRAFSALIDDLQQRGLLDQTLIVATGEFGRTPKINKNSGRDHWTNAWSGIVAGGGISAGQVIGATDKYATEPIDRPIHPGELTATILDYLGVNLTTELELPDGIKRPLSDHQPITELFC</sequence>
<dbReference type="SUPFAM" id="SSF53649">
    <property type="entry name" value="Alkaline phosphatase-like"/>
    <property type="match status" value="1"/>
</dbReference>
<dbReference type="EMBL" id="UOGL01000166">
    <property type="protein sequence ID" value="VAX38138.1"/>
    <property type="molecule type" value="Genomic_DNA"/>
</dbReference>
<reference evidence="2" key="1">
    <citation type="submission" date="2018-06" db="EMBL/GenBank/DDBJ databases">
        <authorList>
            <person name="Zhirakovskaya E."/>
        </authorList>
    </citation>
    <scope>NUCLEOTIDE SEQUENCE</scope>
</reference>
<dbReference type="PROSITE" id="PS51318">
    <property type="entry name" value="TAT"/>
    <property type="match status" value="1"/>
</dbReference>
<organism evidence="2">
    <name type="scientific">hydrothermal vent metagenome</name>
    <dbReference type="NCBI Taxonomy" id="652676"/>
    <lineage>
        <taxon>unclassified sequences</taxon>
        <taxon>metagenomes</taxon>
        <taxon>ecological metagenomes</taxon>
    </lineage>
</organism>
<dbReference type="Gene3D" id="3.40.720.10">
    <property type="entry name" value="Alkaline Phosphatase, subunit A"/>
    <property type="match status" value="1"/>
</dbReference>
<dbReference type="InterPro" id="IPR006311">
    <property type="entry name" value="TAT_signal"/>
</dbReference>
<name>A0A3B1DPY6_9ZZZZ</name>
<accession>A0A3B1DPY6</accession>